<name>A0AA38TB48_9ASTR</name>
<dbReference type="Gene3D" id="2.40.50.140">
    <property type="entry name" value="Nucleic acid-binding proteins"/>
    <property type="match status" value="1"/>
</dbReference>
<sequence length="814" mass="93121">MARHWFGKEKPNRTGVHQRRGFPQRHDSLITTMVRKNLVNKFNHLLKEDIIGYLTVVRDVETVTCGLRKRDLEIISESNVTCKVTLWGALGEKFVDSHIAKTYSGATLIIIVTSTRVKKFQGCQGCRKVIPIDGVYTCASCNVEYKNALTLYILQLSVRDDTDVTYVLLHKLAERMIDYSPLNYIVMSISRMNVDAPQNIENISMAESSQNTLNPEENIATPRNFGKPNHTCGHCGAIMWYEERSRKDRSTSNPKFTSCCLEGRVKLPLLSLTPQTLHYLLSLESRVKGVNFRKEIRTYSSMFALTSLRYRVDSKINRGKGPYIYRVCSQNCHMIGYLLPKIEKRPQVAQLYIYNTENETNNRVDAMRRQFGIDDIDVEVTKDLSTMLDEHTRGKRQISVLAEYCFSIADHKNCTTDGRQYTLPSANEVAGLIVGDLSKKNFELDVIVEHHDPNWVDIISRVFEIKLKQLMADLNTGKPFGKVIASLSEDIATQQRKRYRAHNMQVTNDQVESQTLFEIEAIMLRMGKSFKDRWHATTKYRAFMRFSCSWWRLLANLADHTKGKSSGHCECYTQFILSVAFVQSIRVQYALEMQHFVTNRYNKIIKAFDSWMLQIGSGSIYDDVTNELLQLPHDIFQETIGNPIEAIIEMIYPSLMENCSNPSYITERAILTPKNDMVQDSNEFIIDMLLGEGKTYLSSNKICKGSVQTNDEDLLYPTEFLKSLRFNGIPNHEIQLKVGAPIMLLRNINQIEELCNGTRLIVTVLGTWSVHGDIISGTNKGKRVTIPRIIMSLNESNGHSSLTDVKYRWSHALL</sequence>
<evidence type="ECO:0000313" key="4">
    <source>
        <dbReference type="Proteomes" id="UP001172457"/>
    </source>
</evidence>
<reference evidence="3" key="1">
    <citation type="submission" date="2023-03" db="EMBL/GenBank/DDBJ databases">
        <title>Chromosome-scale reference genome and RAD-based genetic map of yellow starthistle (Centaurea solstitialis) reveal putative structural variation and QTLs associated with invader traits.</title>
        <authorList>
            <person name="Reatini B."/>
            <person name="Cang F.A."/>
            <person name="Jiang Q."/>
            <person name="Mckibben M.T.W."/>
            <person name="Barker M.S."/>
            <person name="Rieseberg L.H."/>
            <person name="Dlugosch K.M."/>
        </authorList>
    </citation>
    <scope>NUCLEOTIDE SEQUENCE</scope>
    <source>
        <strain evidence="3">CAN-66</strain>
        <tissue evidence="3">Leaf</tissue>
    </source>
</reference>
<feature type="region of interest" description="Disordered" evidence="1">
    <location>
        <begin position="1"/>
        <end position="20"/>
    </location>
</feature>
<dbReference type="EMBL" id="JARYMX010000005">
    <property type="protein sequence ID" value="KAJ9547568.1"/>
    <property type="molecule type" value="Genomic_DNA"/>
</dbReference>
<dbReference type="SUPFAM" id="SSF50249">
    <property type="entry name" value="Nucleic acid-binding proteins"/>
    <property type="match status" value="2"/>
</dbReference>
<dbReference type="Proteomes" id="UP001172457">
    <property type="component" value="Chromosome 5"/>
</dbReference>
<dbReference type="SUPFAM" id="SSF52540">
    <property type="entry name" value="P-loop containing nucleoside triphosphate hydrolases"/>
    <property type="match status" value="1"/>
</dbReference>
<protein>
    <recommendedName>
        <fullName evidence="2">DNA helicase Pif1-like 2B domain-containing protein</fullName>
    </recommendedName>
</protein>
<accession>A0AA38TB48</accession>
<evidence type="ECO:0000313" key="3">
    <source>
        <dbReference type="EMBL" id="KAJ9547568.1"/>
    </source>
</evidence>
<proteinExistence type="predicted"/>
<dbReference type="InterPro" id="IPR049163">
    <property type="entry name" value="Pif1-like_2B_dom"/>
</dbReference>
<dbReference type="InterPro" id="IPR027417">
    <property type="entry name" value="P-loop_NTPase"/>
</dbReference>
<dbReference type="PANTHER" id="PTHR10492">
    <property type="match status" value="1"/>
</dbReference>
<gene>
    <name evidence="3" type="ORF">OSB04_020111</name>
</gene>
<dbReference type="Pfam" id="PF21530">
    <property type="entry name" value="Pif1_2B_dom"/>
    <property type="match status" value="1"/>
</dbReference>
<keyword evidence="4" id="KW-1185">Reference proteome</keyword>
<evidence type="ECO:0000256" key="1">
    <source>
        <dbReference type="SAM" id="MobiDB-lite"/>
    </source>
</evidence>
<comment type="caution">
    <text evidence="3">The sequence shown here is derived from an EMBL/GenBank/DDBJ whole genome shotgun (WGS) entry which is preliminary data.</text>
</comment>
<dbReference type="PANTHER" id="PTHR10492:SF101">
    <property type="entry name" value="ATP-DEPENDENT DNA HELICASE"/>
    <property type="match status" value="1"/>
</dbReference>
<feature type="domain" description="DNA helicase Pif1-like 2B" evidence="2">
    <location>
        <begin position="719"/>
        <end position="765"/>
    </location>
</feature>
<evidence type="ECO:0000259" key="2">
    <source>
        <dbReference type="Pfam" id="PF21530"/>
    </source>
</evidence>
<dbReference type="AlphaFoldDB" id="A0AA38TB48"/>
<dbReference type="InterPro" id="IPR012340">
    <property type="entry name" value="NA-bd_OB-fold"/>
</dbReference>
<organism evidence="3 4">
    <name type="scientific">Centaurea solstitialis</name>
    <name type="common">yellow star-thistle</name>
    <dbReference type="NCBI Taxonomy" id="347529"/>
    <lineage>
        <taxon>Eukaryota</taxon>
        <taxon>Viridiplantae</taxon>
        <taxon>Streptophyta</taxon>
        <taxon>Embryophyta</taxon>
        <taxon>Tracheophyta</taxon>
        <taxon>Spermatophyta</taxon>
        <taxon>Magnoliopsida</taxon>
        <taxon>eudicotyledons</taxon>
        <taxon>Gunneridae</taxon>
        <taxon>Pentapetalae</taxon>
        <taxon>asterids</taxon>
        <taxon>campanulids</taxon>
        <taxon>Asterales</taxon>
        <taxon>Asteraceae</taxon>
        <taxon>Carduoideae</taxon>
        <taxon>Cardueae</taxon>
        <taxon>Centaureinae</taxon>
        <taxon>Centaurea</taxon>
    </lineage>
</organism>
<feature type="compositionally biased region" description="Basic and acidic residues" evidence="1">
    <location>
        <begin position="1"/>
        <end position="12"/>
    </location>
</feature>